<dbReference type="Proteomes" id="UP000183794">
    <property type="component" value="Unassembled WGS sequence"/>
</dbReference>
<evidence type="ECO:0000256" key="10">
    <source>
        <dbReference type="ARBA" id="ARBA00079732"/>
    </source>
</evidence>
<dbReference type="NCBIfam" id="TIGR00104">
    <property type="entry name" value="tRNA_TsaA"/>
    <property type="match status" value="1"/>
</dbReference>
<comment type="subunit">
    <text evidence="1">Homodimer.</text>
</comment>
<dbReference type="Pfam" id="PF01980">
    <property type="entry name" value="TrmO_N"/>
    <property type="match status" value="1"/>
</dbReference>
<evidence type="ECO:0000256" key="11">
    <source>
        <dbReference type="ARBA" id="ARBA00082878"/>
    </source>
</evidence>
<dbReference type="AlphaFoldDB" id="A0A090ID54"/>
<evidence type="ECO:0000256" key="6">
    <source>
        <dbReference type="ARBA" id="ARBA00022884"/>
    </source>
</evidence>
<dbReference type="EMBL" id="FPLJ01000008">
    <property type="protein sequence ID" value="SGY82458.1"/>
    <property type="molecule type" value="Genomic_DNA"/>
</dbReference>
<dbReference type="InterPro" id="IPR041369">
    <property type="entry name" value="TrmO_C"/>
</dbReference>
<comment type="catalytic activity">
    <reaction evidence="8">
        <text>N(6)-L-threonylcarbamoyladenosine(37) in tRNA + S-adenosyl-L-methionine = N(6)-methyl,N(6)-L-threonylcarbamoyladenosine(37) in tRNA + S-adenosyl-L-homocysteine + H(+)</text>
        <dbReference type="Rhea" id="RHEA:70027"/>
        <dbReference type="Rhea" id="RHEA-COMP:10163"/>
        <dbReference type="Rhea" id="RHEA-COMP:17808"/>
        <dbReference type="ChEBI" id="CHEBI:15378"/>
        <dbReference type="ChEBI" id="CHEBI:57856"/>
        <dbReference type="ChEBI" id="CHEBI:59789"/>
        <dbReference type="ChEBI" id="CHEBI:74418"/>
        <dbReference type="ChEBI" id="CHEBI:188470"/>
    </reaction>
    <physiologicalReaction direction="left-to-right" evidence="8">
        <dbReference type="Rhea" id="RHEA:70028"/>
    </physiologicalReaction>
</comment>
<evidence type="ECO:0000313" key="14">
    <source>
        <dbReference type="EMBL" id="SGY83025.1"/>
    </source>
</evidence>
<dbReference type="InterPro" id="IPR023368">
    <property type="entry name" value="UPF0066_cons_site"/>
</dbReference>
<evidence type="ECO:0000313" key="15">
    <source>
        <dbReference type="Proteomes" id="UP000182660"/>
    </source>
</evidence>
<reference evidence="14 16" key="2">
    <citation type="submission" date="2016-11" db="EMBL/GenBank/DDBJ databases">
        <authorList>
            <person name="Jaros S."/>
            <person name="Januszkiewicz K."/>
            <person name="Wedrychowicz H."/>
        </authorList>
    </citation>
    <scope>NUCLEOTIDE SEQUENCE [LARGE SCALE GENOMIC DNA]</scope>
    <source>
        <strain evidence="14">NVI 5450</strain>
    </source>
</reference>
<keyword evidence="3" id="KW-0808">Transferase</keyword>
<evidence type="ECO:0000256" key="8">
    <source>
        <dbReference type="ARBA" id="ARBA00051117"/>
    </source>
</evidence>
<dbReference type="FunFam" id="2.40.30.70:FF:000001">
    <property type="entry name" value="tRNA (N6-threonylcarbamoyladenosine(37)-N6)-methyltransferase TrmO"/>
    <property type="match status" value="1"/>
</dbReference>
<dbReference type="InterPro" id="IPR023370">
    <property type="entry name" value="TrmO-like_N"/>
</dbReference>
<keyword evidence="5" id="KW-0819">tRNA processing</keyword>
<dbReference type="PROSITE" id="PS01318">
    <property type="entry name" value="TSAA_1"/>
    <property type="match status" value="1"/>
</dbReference>
<evidence type="ECO:0000256" key="3">
    <source>
        <dbReference type="ARBA" id="ARBA00022679"/>
    </source>
</evidence>
<dbReference type="PANTHER" id="PTHR12818">
    <property type="entry name" value="TRNA (ADENINE(37)-N6)-METHYLTRANSFERASE"/>
    <property type="match status" value="1"/>
</dbReference>
<dbReference type="KEGG" id="mvs:MVIS_0522"/>
<dbReference type="Gene3D" id="3.30.2310.10">
    <property type="entry name" value="YaeB-like"/>
    <property type="match status" value="1"/>
</dbReference>
<keyword evidence="15" id="KW-1185">Reference proteome</keyword>
<evidence type="ECO:0000256" key="2">
    <source>
        <dbReference type="ARBA" id="ARBA00022603"/>
    </source>
</evidence>
<dbReference type="GeneID" id="61293975"/>
<dbReference type="GO" id="GO:0008033">
    <property type="term" value="P:tRNA processing"/>
    <property type="evidence" value="ECO:0007669"/>
    <property type="project" value="UniProtKB-KW"/>
</dbReference>
<dbReference type="HOGENOM" id="CLU_013458_3_0_6"/>
<evidence type="ECO:0000313" key="16">
    <source>
        <dbReference type="Proteomes" id="UP000183794"/>
    </source>
</evidence>
<feature type="domain" description="TsaA-like" evidence="12">
    <location>
        <begin position="5"/>
        <end position="146"/>
    </location>
</feature>
<dbReference type="Proteomes" id="UP000182660">
    <property type="component" value="Unassembled WGS sequence"/>
</dbReference>
<dbReference type="FunFam" id="3.30.2310.10:FF:000001">
    <property type="entry name" value="tRNA (N6-threonylcarbamoyladenosine(37)-N6)-methyltransferase TrmO"/>
    <property type="match status" value="1"/>
</dbReference>
<dbReference type="InterPro" id="IPR036414">
    <property type="entry name" value="YaeB_N_sf"/>
</dbReference>
<comment type="similarity">
    <text evidence="7">Belongs to the tRNA methyltransferase O family.</text>
</comment>
<keyword evidence="2" id="KW-0489">Methyltransferase</keyword>
<dbReference type="GO" id="GO:0089715">
    <property type="term" value="F:tRNA (L-threonylcarbamoyladenosine(37)-C2) methyltransferase activity"/>
    <property type="evidence" value="ECO:0007669"/>
    <property type="project" value="TreeGrafter"/>
</dbReference>
<dbReference type="GO" id="GO:0003723">
    <property type="term" value="F:RNA binding"/>
    <property type="evidence" value="ECO:0007669"/>
    <property type="project" value="UniProtKB-KW"/>
</dbReference>
<proteinExistence type="inferred from homology"/>
<evidence type="ECO:0000259" key="12">
    <source>
        <dbReference type="PROSITE" id="PS51668"/>
    </source>
</evidence>
<protein>
    <recommendedName>
        <fullName evidence="9">tRNA (adenine(37)-N6)-methyltransferase</fullName>
    </recommendedName>
    <alternativeName>
        <fullName evidence="11">tRNA (m6t6A37) methyltransferase</fullName>
    </alternativeName>
    <alternativeName>
        <fullName evidence="10">tRNA methyltransferase O</fullName>
    </alternativeName>
</protein>
<evidence type="ECO:0000256" key="1">
    <source>
        <dbReference type="ARBA" id="ARBA00011738"/>
    </source>
</evidence>
<evidence type="ECO:0000256" key="7">
    <source>
        <dbReference type="ARBA" id="ARBA00033753"/>
    </source>
</evidence>
<keyword evidence="4" id="KW-0949">S-adenosyl-L-methionine</keyword>
<accession>A0A090ID54</accession>
<dbReference type="Pfam" id="PF18389">
    <property type="entry name" value="TrmO_C"/>
    <property type="match status" value="1"/>
</dbReference>
<name>A0A090ID54_9GAMM</name>
<dbReference type="OrthoDB" id="9804309at2"/>
<reference evidence="13 15" key="1">
    <citation type="submission" date="2016-11" db="EMBL/GenBank/DDBJ databases">
        <authorList>
            <person name="Klemetsen T."/>
        </authorList>
    </citation>
    <scope>NUCLEOTIDE SEQUENCE [LARGE SCALE GENOMIC DNA]</scope>
    <source>
        <strain evidence="13">MT 2528</strain>
    </source>
</reference>
<evidence type="ECO:0000313" key="13">
    <source>
        <dbReference type="EMBL" id="SGY82458.1"/>
    </source>
</evidence>
<dbReference type="SUPFAM" id="SSF118196">
    <property type="entry name" value="YaeB-like"/>
    <property type="match status" value="1"/>
</dbReference>
<evidence type="ECO:0000256" key="9">
    <source>
        <dbReference type="ARBA" id="ARBA00068542"/>
    </source>
</evidence>
<keyword evidence="6" id="KW-0694">RNA-binding</keyword>
<dbReference type="STRING" id="80854.MVIS_0522"/>
<gene>
    <name evidence="13" type="ORF">MT2528_0240</name>
    <name evidence="14" type="ORF">NVI5450_0225</name>
</gene>
<dbReference type="PROSITE" id="PS51668">
    <property type="entry name" value="TSAA_2"/>
    <property type="match status" value="1"/>
</dbReference>
<dbReference type="GO" id="GO:0032259">
    <property type="term" value="P:methylation"/>
    <property type="evidence" value="ECO:0007669"/>
    <property type="project" value="UniProtKB-KW"/>
</dbReference>
<evidence type="ECO:0000256" key="4">
    <source>
        <dbReference type="ARBA" id="ARBA00022691"/>
    </source>
</evidence>
<dbReference type="InterPro" id="IPR040372">
    <property type="entry name" value="YaeB-like"/>
</dbReference>
<dbReference type="CDD" id="cd09281">
    <property type="entry name" value="UPF0066"/>
    <property type="match status" value="1"/>
</dbReference>
<sequence>MKLELKTVGIIHTPYKEKFAVPRQPCLVSAAKAQLILSPPFDEADALRGLEQFSHVWLIFAFHETMDKGWNPTVRPPRLGGNERLGVFATRSTFRPNPLGLSVAKLDGITIKNNQCILNLSGIDLVDGTPILDIKPYVPYADSLPDAQAGYASDAPIADMPVTFADEALNQIAAQKKKHPELQTFITQVLTQDPRPAYKKNKTTRQEYGVKLYDFNVRWAVEDNITTVFSVIKTDTVPTLTTVTTAVNETKSESTND</sequence>
<organism evidence="14 16">
    <name type="scientific">Moritella viscosa</name>
    <dbReference type="NCBI Taxonomy" id="80854"/>
    <lineage>
        <taxon>Bacteria</taxon>
        <taxon>Pseudomonadati</taxon>
        <taxon>Pseudomonadota</taxon>
        <taxon>Gammaproteobacteria</taxon>
        <taxon>Alteromonadales</taxon>
        <taxon>Moritellaceae</taxon>
        <taxon>Moritella</taxon>
    </lineage>
</organism>
<dbReference type="PANTHER" id="PTHR12818:SF0">
    <property type="entry name" value="TRNA (ADENINE(37)-N6)-METHYLTRANSFERASE"/>
    <property type="match status" value="1"/>
</dbReference>
<dbReference type="EMBL" id="FPLD01000006">
    <property type="protein sequence ID" value="SGY83025.1"/>
    <property type="molecule type" value="Genomic_DNA"/>
</dbReference>
<dbReference type="RefSeq" id="WP_045108973.1">
    <property type="nucleotide sequence ID" value="NZ_CAWQZC010000049.1"/>
</dbReference>
<dbReference type="Gene3D" id="2.40.30.70">
    <property type="entry name" value="YaeB-like"/>
    <property type="match status" value="1"/>
</dbReference>
<dbReference type="InterPro" id="IPR036413">
    <property type="entry name" value="YaeB-like_sf"/>
</dbReference>
<dbReference type="PATRIC" id="fig|80854.5.peg.551"/>
<evidence type="ECO:0000256" key="5">
    <source>
        <dbReference type="ARBA" id="ARBA00022694"/>
    </source>
</evidence>